<reference evidence="2 3" key="1">
    <citation type="submission" date="2021-01" db="EMBL/GenBank/DDBJ databases">
        <title>Whole genome shotgun sequence of Planobispora longispora NBRC 13918.</title>
        <authorList>
            <person name="Komaki H."/>
            <person name="Tamura T."/>
        </authorList>
    </citation>
    <scope>NUCLEOTIDE SEQUENCE [LARGE SCALE GENOMIC DNA]</scope>
    <source>
        <strain evidence="2 3">NBRC 13918</strain>
    </source>
</reference>
<organism evidence="2 3">
    <name type="scientific">Planobispora longispora</name>
    <dbReference type="NCBI Taxonomy" id="28887"/>
    <lineage>
        <taxon>Bacteria</taxon>
        <taxon>Bacillati</taxon>
        <taxon>Actinomycetota</taxon>
        <taxon>Actinomycetes</taxon>
        <taxon>Streptosporangiales</taxon>
        <taxon>Streptosporangiaceae</taxon>
        <taxon>Planobispora</taxon>
    </lineage>
</organism>
<dbReference type="Proteomes" id="UP000616724">
    <property type="component" value="Unassembled WGS sequence"/>
</dbReference>
<comment type="caution">
    <text evidence="2">The sequence shown here is derived from an EMBL/GenBank/DDBJ whole genome shotgun (WGS) entry which is preliminary data.</text>
</comment>
<dbReference type="AlphaFoldDB" id="A0A8J3RMW9"/>
<name>A0A8J3RMW9_9ACTN</name>
<protein>
    <submittedName>
        <fullName evidence="2">Uncharacterized protein</fullName>
    </submittedName>
</protein>
<dbReference type="EMBL" id="BOOH01000040">
    <property type="protein sequence ID" value="GIH78577.1"/>
    <property type="molecule type" value="Genomic_DNA"/>
</dbReference>
<feature type="region of interest" description="Disordered" evidence="1">
    <location>
        <begin position="38"/>
        <end position="66"/>
    </location>
</feature>
<proteinExistence type="predicted"/>
<accession>A0A8J3RMW9</accession>
<dbReference type="Pfam" id="PF20773">
    <property type="entry name" value="InhA-like_MAM"/>
    <property type="match status" value="1"/>
</dbReference>
<sequence>MTNRAFDLSPYAGRRVEISIGYVTDPATGEVGAFVDDTRITTTGGTPGAVRRPAPRRVPRNPGRFD</sequence>
<evidence type="ECO:0000313" key="2">
    <source>
        <dbReference type="EMBL" id="GIH78577.1"/>
    </source>
</evidence>
<keyword evidence="3" id="KW-1185">Reference proteome</keyword>
<evidence type="ECO:0000256" key="1">
    <source>
        <dbReference type="SAM" id="MobiDB-lite"/>
    </source>
</evidence>
<gene>
    <name evidence="2" type="ORF">Plo01_50060</name>
</gene>
<evidence type="ECO:0000313" key="3">
    <source>
        <dbReference type="Proteomes" id="UP000616724"/>
    </source>
</evidence>
<dbReference type="RefSeq" id="WP_203893071.1">
    <property type="nucleotide sequence ID" value="NZ_BOOH01000040.1"/>
</dbReference>